<name>A0A318VAF0_9GAMM</name>
<evidence type="ECO:0000313" key="2">
    <source>
        <dbReference type="Proteomes" id="UP000247551"/>
    </source>
</evidence>
<dbReference type="EMBL" id="QKLW01000001">
    <property type="protein sequence ID" value="PYF84920.1"/>
    <property type="molecule type" value="Genomic_DNA"/>
</dbReference>
<comment type="caution">
    <text evidence="1">The sequence shown here is derived from an EMBL/GenBank/DDBJ whole genome shotgun (WGS) entry which is preliminary data.</text>
</comment>
<accession>A0A318VAF0</accession>
<dbReference type="AlphaFoldDB" id="A0A318VAF0"/>
<dbReference type="Proteomes" id="UP000247551">
    <property type="component" value="Unassembled WGS sequence"/>
</dbReference>
<keyword evidence="2" id="KW-1185">Reference proteome</keyword>
<reference evidence="1 2" key="1">
    <citation type="submission" date="2018-06" db="EMBL/GenBank/DDBJ databases">
        <title>Genomic Encyclopedia of Type Strains, Phase III (KMG-III): the genomes of soil and plant-associated and newly described type strains.</title>
        <authorList>
            <person name="Whitman W."/>
        </authorList>
    </citation>
    <scope>NUCLEOTIDE SEQUENCE [LARGE SCALE GENOMIC DNA]</scope>
    <source>
        <strain evidence="1 2">CECT 7730</strain>
    </source>
</reference>
<sequence>MQAAFIELLSRKWTYLRLPININQYFSAGGRYVW</sequence>
<proteinExistence type="predicted"/>
<protein>
    <submittedName>
        <fullName evidence="1">Uncharacterized protein</fullName>
    </submittedName>
</protein>
<evidence type="ECO:0000313" key="1">
    <source>
        <dbReference type="EMBL" id="PYF84920.1"/>
    </source>
</evidence>
<organism evidence="1 2">
    <name type="scientific">Marinomonas alcarazii</name>
    <dbReference type="NCBI Taxonomy" id="491949"/>
    <lineage>
        <taxon>Bacteria</taxon>
        <taxon>Pseudomonadati</taxon>
        <taxon>Pseudomonadota</taxon>
        <taxon>Gammaproteobacteria</taxon>
        <taxon>Oceanospirillales</taxon>
        <taxon>Oceanospirillaceae</taxon>
        <taxon>Marinomonas</taxon>
    </lineage>
</organism>
<gene>
    <name evidence="1" type="ORF">DFP75_101971</name>
</gene>